<dbReference type="Proteomes" id="UP001378592">
    <property type="component" value="Unassembled WGS sequence"/>
</dbReference>
<feature type="compositionally biased region" description="Basic and acidic residues" evidence="3">
    <location>
        <begin position="659"/>
        <end position="677"/>
    </location>
</feature>
<dbReference type="GO" id="GO:0048167">
    <property type="term" value="P:regulation of synaptic plasticity"/>
    <property type="evidence" value="ECO:0007669"/>
    <property type="project" value="TreeGrafter"/>
</dbReference>
<evidence type="ECO:0000256" key="2">
    <source>
        <dbReference type="ARBA" id="ARBA00034103"/>
    </source>
</evidence>
<feature type="domain" description="C2" evidence="4">
    <location>
        <begin position="789"/>
        <end position="908"/>
    </location>
</feature>
<dbReference type="PANTHER" id="PTHR12157">
    <property type="entry name" value="REGULATING SYNAPTIC MEMBRANE EXOCYTOSIS PROTEIN"/>
    <property type="match status" value="1"/>
</dbReference>
<dbReference type="GO" id="GO:0042734">
    <property type="term" value="C:presynaptic membrane"/>
    <property type="evidence" value="ECO:0007669"/>
    <property type="project" value="TreeGrafter"/>
</dbReference>
<dbReference type="GO" id="GO:0050806">
    <property type="term" value="P:positive regulation of synaptic transmission"/>
    <property type="evidence" value="ECO:0007669"/>
    <property type="project" value="TreeGrafter"/>
</dbReference>
<reference evidence="5 6" key="1">
    <citation type="submission" date="2024-03" db="EMBL/GenBank/DDBJ databases">
        <title>The genome assembly and annotation of the cricket Gryllus longicercus Weissman &amp; Gray.</title>
        <authorList>
            <person name="Szrajer S."/>
            <person name="Gray D."/>
            <person name="Ylla G."/>
        </authorList>
    </citation>
    <scope>NUCLEOTIDE SEQUENCE [LARGE SCALE GENOMIC DNA]</scope>
    <source>
        <strain evidence="5">DAG 2021-001</strain>
        <tissue evidence="5">Whole body minus gut</tissue>
    </source>
</reference>
<dbReference type="GO" id="GO:0048791">
    <property type="term" value="P:calcium ion-regulated exocytosis of neurotransmitter"/>
    <property type="evidence" value="ECO:0007669"/>
    <property type="project" value="TreeGrafter"/>
</dbReference>
<evidence type="ECO:0000256" key="1">
    <source>
        <dbReference type="ARBA" id="ARBA00023018"/>
    </source>
</evidence>
<dbReference type="SUPFAM" id="SSF49562">
    <property type="entry name" value="C2 domain (Calcium/lipid-binding domain, CaLB)"/>
    <property type="match status" value="1"/>
</dbReference>
<keyword evidence="6" id="KW-1185">Reference proteome</keyword>
<accession>A0AAN9VX67</accession>
<dbReference type="GO" id="GO:0042391">
    <property type="term" value="P:regulation of membrane potential"/>
    <property type="evidence" value="ECO:0007669"/>
    <property type="project" value="TreeGrafter"/>
</dbReference>
<feature type="compositionally biased region" description="Basic and acidic residues" evidence="3">
    <location>
        <begin position="432"/>
        <end position="462"/>
    </location>
</feature>
<dbReference type="Pfam" id="PF00168">
    <property type="entry name" value="C2"/>
    <property type="match status" value="1"/>
</dbReference>
<dbReference type="GO" id="GO:0044325">
    <property type="term" value="F:transmembrane transporter binding"/>
    <property type="evidence" value="ECO:0007669"/>
    <property type="project" value="TreeGrafter"/>
</dbReference>
<dbReference type="GO" id="GO:0048788">
    <property type="term" value="C:cytoskeleton of presynaptic active zone"/>
    <property type="evidence" value="ECO:0007669"/>
    <property type="project" value="TreeGrafter"/>
</dbReference>
<proteinExistence type="predicted"/>
<feature type="compositionally biased region" description="Gly residues" evidence="3">
    <location>
        <begin position="553"/>
        <end position="566"/>
    </location>
</feature>
<feature type="compositionally biased region" description="Polar residues" evidence="3">
    <location>
        <begin position="690"/>
        <end position="701"/>
    </location>
</feature>
<feature type="region of interest" description="Disordered" evidence="3">
    <location>
        <begin position="110"/>
        <end position="164"/>
    </location>
</feature>
<feature type="compositionally biased region" description="Low complexity" evidence="3">
    <location>
        <begin position="737"/>
        <end position="753"/>
    </location>
</feature>
<gene>
    <name evidence="5" type="ORF">R5R35_001270</name>
</gene>
<dbReference type="AlphaFoldDB" id="A0AAN9VX67"/>
<evidence type="ECO:0000313" key="5">
    <source>
        <dbReference type="EMBL" id="KAK7865809.1"/>
    </source>
</evidence>
<feature type="region of interest" description="Disordered" evidence="3">
    <location>
        <begin position="511"/>
        <end position="757"/>
    </location>
</feature>
<feature type="region of interest" description="Disordered" evidence="3">
    <location>
        <begin position="416"/>
        <end position="488"/>
    </location>
</feature>
<dbReference type="PANTHER" id="PTHR12157:SF21">
    <property type="entry name" value="RAB3 INTERACTING MOLECULE, ISOFORM F"/>
    <property type="match status" value="1"/>
</dbReference>
<dbReference type="SMART" id="SM00239">
    <property type="entry name" value="C2"/>
    <property type="match status" value="1"/>
</dbReference>
<feature type="compositionally biased region" description="Pro residues" evidence="3">
    <location>
        <begin position="191"/>
        <end position="222"/>
    </location>
</feature>
<sequence length="940" mass="97314">MPFRLLSPLSYVENHHVASDSAASDPDTPCSACAANFAPSRAPPPRSPSPSPSSRHRARPRARAPPAPRPLKRSLTAGCCPCACPYAHAPRRSPLLLACLSPCDAPDHGPAPAPAPALGPGPGPTTAAGSAAQSPSSRSPLKKRSSLEGPASSPEPPARHYYGYDSEYSGAETEIHCSDRSFDSQKSVEAPAPPPPPPPPPRLRSPPCSLPHSPPAPPAPPPARPLLLALDAAAFRAHGLVACNSVEVLGTYASDAPRPAPAPAPAAVADPALFLKCKAPTPAPSPCAPSKEIVPAAEDGGRRGTGEGCVSDEEMPAAARHPSSPPPPPPPPATVVTVMGRRYSLAAPAELRRRESLAGAEPGPGPGARARAASDLASLPALKAATAAKNVRFFEDLVREGEGRAALRARRASLPQELEGGRAGAGAGAEAGTDREAADGRSNETSRRGSLEPVSARKERSAADGLSSNHCSPVSPDPDPGPGLSPSTHAHLQRVEFHIARVETELQLQWQRQRRRRRSEPLPVLASPPSPPSPPALAHPAPPCLAGPRSEYGGMGGAGADAGGNGRAAAHHHHHHHHHRGSGGGGGERERDRGGGAAANGAGASSASASASAQGKRGPFARSLSNADVPPDEKADGSLSDTAVTHMHGLDGGGRRSKLSGDRGERGERGDRGERGKGGSAGQFAGMGKKSNSTSQLSATEGGSRKGSSSSSCGIQRSQEVGPPRHQHLPYRPPSKLSTEGSLNSVSSSEGSTWSPSLRLAQESGQLSDFIDGLGPGQLVGRQVLGAPALGDIQLSMCYQKGYLEVEVIRARGLQARQGSKVLPAPYVKVYLVNGKKCIAKAKTATARRTLDPLYQQQLVFRENFQGCVLQVTVWGDYGRIEGKKVFMGVAQIHLDDLNLSNIVIGWYKLFGTTSLVSGPPSLGLSRRSSLASLDSLTSH</sequence>
<feature type="compositionally biased region" description="Pro residues" evidence="3">
    <location>
        <begin position="323"/>
        <end position="333"/>
    </location>
</feature>
<dbReference type="InterPro" id="IPR039032">
    <property type="entry name" value="Rim-like"/>
</dbReference>
<dbReference type="FunFam" id="2.60.40.150:FF:000188">
    <property type="entry name" value="Uncharacterized protein, isoform D"/>
    <property type="match status" value="1"/>
</dbReference>
<feature type="compositionally biased region" description="Low complexity" evidence="3">
    <location>
        <begin position="599"/>
        <end position="613"/>
    </location>
</feature>
<feature type="compositionally biased region" description="Pro residues" evidence="3">
    <location>
        <begin position="526"/>
        <end position="545"/>
    </location>
</feature>
<dbReference type="GO" id="GO:0031267">
    <property type="term" value="F:small GTPase binding"/>
    <property type="evidence" value="ECO:0007669"/>
    <property type="project" value="InterPro"/>
</dbReference>
<dbReference type="InterPro" id="IPR035892">
    <property type="entry name" value="C2_domain_sf"/>
</dbReference>
<comment type="subcellular location">
    <subcellularLocation>
        <location evidence="2">Synapse</location>
    </subcellularLocation>
</comment>
<dbReference type="PROSITE" id="PS50004">
    <property type="entry name" value="C2"/>
    <property type="match status" value="1"/>
</dbReference>
<feature type="region of interest" description="Disordered" evidence="3">
    <location>
        <begin position="282"/>
        <end position="334"/>
    </location>
</feature>
<feature type="region of interest" description="Disordered" evidence="3">
    <location>
        <begin position="34"/>
        <end position="72"/>
    </location>
</feature>
<feature type="region of interest" description="Disordered" evidence="3">
    <location>
        <begin position="349"/>
        <end position="373"/>
    </location>
</feature>
<feature type="region of interest" description="Disordered" evidence="3">
    <location>
        <begin position="179"/>
        <end position="222"/>
    </location>
</feature>
<protein>
    <recommendedName>
        <fullName evidence="4">C2 domain-containing protein</fullName>
    </recommendedName>
</protein>
<feature type="compositionally biased region" description="Basic residues" evidence="3">
    <location>
        <begin position="569"/>
        <end position="581"/>
    </location>
</feature>
<evidence type="ECO:0000256" key="3">
    <source>
        <dbReference type="SAM" id="MobiDB-lite"/>
    </source>
</evidence>
<organism evidence="5 6">
    <name type="scientific">Gryllus longicercus</name>
    <dbReference type="NCBI Taxonomy" id="2509291"/>
    <lineage>
        <taxon>Eukaryota</taxon>
        <taxon>Metazoa</taxon>
        <taxon>Ecdysozoa</taxon>
        <taxon>Arthropoda</taxon>
        <taxon>Hexapoda</taxon>
        <taxon>Insecta</taxon>
        <taxon>Pterygota</taxon>
        <taxon>Neoptera</taxon>
        <taxon>Polyneoptera</taxon>
        <taxon>Orthoptera</taxon>
        <taxon>Ensifera</taxon>
        <taxon>Gryllidea</taxon>
        <taxon>Grylloidea</taxon>
        <taxon>Gryllidae</taxon>
        <taxon>Gryllinae</taxon>
        <taxon>Gryllus</taxon>
    </lineage>
</organism>
<feature type="compositionally biased region" description="Pro residues" evidence="3">
    <location>
        <begin position="41"/>
        <end position="51"/>
    </location>
</feature>
<dbReference type="CDD" id="cd04028">
    <property type="entry name" value="C2B_RIM1alpha"/>
    <property type="match status" value="1"/>
</dbReference>
<comment type="caution">
    <text evidence="5">The sequence shown here is derived from an EMBL/GenBank/DDBJ whole genome shotgun (WGS) entry which is preliminary data.</text>
</comment>
<keyword evidence="1" id="KW-0770">Synapse</keyword>
<feature type="compositionally biased region" description="Pro residues" evidence="3">
    <location>
        <begin position="110"/>
        <end position="123"/>
    </location>
</feature>
<feature type="compositionally biased region" description="Low complexity" evidence="3">
    <location>
        <begin position="124"/>
        <end position="139"/>
    </location>
</feature>
<evidence type="ECO:0000259" key="4">
    <source>
        <dbReference type="PROSITE" id="PS50004"/>
    </source>
</evidence>
<evidence type="ECO:0000313" key="6">
    <source>
        <dbReference type="Proteomes" id="UP001378592"/>
    </source>
</evidence>
<dbReference type="InterPro" id="IPR000008">
    <property type="entry name" value="C2_dom"/>
</dbReference>
<name>A0AAN9VX67_9ORTH</name>
<dbReference type="EMBL" id="JAZDUA010000165">
    <property type="protein sequence ID" value="KAK7865809.1"/>
    <property type="molecule type" value="Genomic_DNA"/>
</dbReference>
<dbReference type="Gene3D" id="2.60.40.150">
    <property type="entry name" value="C2 domain"/>
    <property type="match status" value="1"/>
</dbReference>